<keyword evidence="4 7" id="KW-0812">Transmembrane</keyword>
<dbReference type="InterPro" id="IPR045275">
    <property type="entry name" value="MscS_archaea/bacteria_type"/>
</dbReference>
<gene>
    <name evidence="11" type="ORF">GCM10011613_11470</name>
</gene>
<dbReference type="InterPro" id="IPR011066">
    <property type="entry name" value="MscS_channel_C_sf"/>
</dbReference>
<proteinExistence type="inferred from homology"/>
<evidence type="ECO:0000259" key="9">
    <source>
        <dbReference type="Pfam" id="PF21082"/>
    </source>
</evidence>
<dbReference type="Pfam" id="PF21088">
    <property type="entry name" value="MS_channel_1st"/>
    <property type="match status" value="1"/>
</dbReference>
<organism evidence="11 12">
    <name type="scientific">Cellvibrio zantedeschiae</name>
    <dbReference type="NCBI Taxonomy" id="1237077"/>
    <lineage>
        <taxon>Bacteria</taxon>
        <taxon>Pseudomonadati</taxon>
        <taxon>Pseudomonadota</taxon>
        <taxon>Gammaproteobacteria</taxon>
        <taxon>Cellvibrionales</taxon>
        <taxon>Cellvibrionaceae</taxon>
        <taxon>Cellvibrio</taxon>
    </lineage>
</organism>
<dbReference type="Gene3D" id="1.10.287.1260">
    <property type="match status" value="1"/>
</dbReference>
<evidence type="ECO:0000313" key="12">
    <source>
        <dbReference type="Proteomes" id="UP000619761"/>
    </source>
</evidence>
<dbReference type="Pfam" id="PF21082">
    <property type="entry name" value="MS_channel_3rd"/>
    <property type="match status" value="1"/>
</dbReference>
<comment type="subunit">
    <text evidence="7">Homoheptamer.</text>
</comment>
<reference evidence="12" key="1">
    <citation type="journal article" date="2019" name="Int. J. Syst. Evol. Microbiol.">
        <title>The Global Catalogue of Microorganisms (GCM) 10K type strain sequencing project: providing services to taxonomists for standard genome sequencing and annotation.</title>
        <authorList>
            <consortium name="The Broad Institute Genomics Platform"/>
            <consortium name="The Broad Institute Genome Sequencing Center for Infectious Disease"/>
            <person name="Wu L."/>
            <person name="Ma J."/>
        </authorList>
    </citation>
    <scope>NUCLEOTIDE SEQUENCE [LARGE SCALE GENOMIC DNA]</scope>
    <source>
        <strain evidence="12">KCTC 32239</strain>
    </source>
</reference>
<feature type="transmembrane region" description="Helical" evidence="7">
    <location>
        <begin position="20"/>
        <end position="43"/>
    </location>
</feature>
<evidence type="ECO:0000256" key="2">
    <source>
        <dbReference type="ARBA" id="ARBA00008017"/>
    </source>
</evidence>
<comment type="caution">
    <text evidence="11">The sequence shown here is derived from an EMBL/GenBank/DDBJ whole genome shotgun (WGS) entry which is preliminary data.</text>
</comment>
<feature type="domain" description="Mechanosensitive ion channel MscS C-terminal" evidence="9">
    <location>
        <begin position="178"/>
        <end position="259"/>
    </location>
</feature>
<feature type="domain" description="Mechanosensitive ion channel MscS" evidence="8">
    <location>
        <begin position="105"/>
        <end position="170"/>
    </location>
</feature>
<name>A0ABQ3AWY8_9GAMM</name>
<dbReference type="Gene3D" id="3.30.70.100">
    <property type="match status" value="1"/>
</dbReference>
<evidence type="ECO:0000256" key="1">
    <source>
        <dbReference type="ARBA" id="ARBA00004651"/>
    </source>
</evidence>
<dbReference type="RefSeq" id="WP_189416646.1">
    <property type="nucleotide sequence ID" value="NZ_BMYZ01000001.1"/>
</dbReference>
<dbReference type="PANTHER" id="PTHR30221">
    <property type="entry name" value="SMALL-CONDUCTANCE MECHANOSENSITIVE CHANNEL"/>
    <property type="match status" value="1"/>
</dbReference>
<dbReference type="SUPFAM" id="SSF82689">
    <property type="entry name" value="Mechanosensitive channel protein MscS (YggB), C-terminal domain"/>
    <property type="match status" value="1"/>
</dbReference>
<evidence type="ECO:0000256" key="5">
    <source>
        <dbReference type="ARBA" id="ARBA00022989"/>
    </source>
</evidence>
<keyword evidence="7" id="KW-0997">Cell inner membrane</keyword>
<dbReference type="SUPFAM" id="SSF50182">
    <property type="entry name" value="Sm-like ribonucleoproteins"/>
    <property type="match status" value="1"/>
</dbReference>
<keyword evidence="12" id="KW-1185">Reference proteome</keyword>
<keyword evidence="7" id="KW-0406">Ion transport</keyword>
<keyword evidence="6 7" id="KW-0472">Membrane</keyword>
<dbReference type="Pfam" id="PF05552">
    <property type="entry name" value="MS_channel_1st_1"/>
    <property type="match status" value="1"/>
</dbReference>
<comment type="function">
    <text evidence="7">Mechanosensitive channel that participates in the regulation of osmotic pressure changes within the cell, opening in response to stretch forces in the membrane lipid bilayer, without the need for other proteins. Contributes to normal resistance to hypoosmotic shock. Forms an ion channel of 1.0 nanosiemens conductance with a slight preference for anions.</text>
</comment>
<keyword evidence="5 7" id="KW-1133">Transmembrane helix</keyword>
<comment type="similarity">
    <text evidence="2 7">Belongs to the MscS (TC 1.A.23) family.</text>
</comment>
<dbReference type="SUPFAM" id="SSF82861">
    <property type="entry name" value="Mechanosensitive channel protein MscS (YggB), transmembrane region"/>
    <property type="match status" value="1"/>
</dbReference>
<dbReference type="Pfam" id="PF00924">
    <property type="entry name" value="MS_channel_2nd"/>
    <property type="match status" value="1"/>
</dbReference>
<dbReference type="InterPro" id="IPR006685">
    <property type="entry name" value="MscS_channel_2nd"/>
</dbReference>
<dbReference type="Proteomes" id="UP000619761">
    <property type="component" value="Unassembled WGS sequence"/>
</dbReference>
<comment type="caution">
    <text evidence="7">Lacks conserved residue(s) required for the propagation of feature annotation.</text>
</comment>
<dbReference type="InterPro" id="IPR010920">
    <property type="entry name" value="LSM_dom_sf"/>
</dbReference>
<dbReference type="EMBL" id="BMYZ01000001">
    <property type="protein sequence ID" value="GGY68864.1"/>
    <property type="molecule type" value="Genomic_DNA"/>
</dbReference>
<dbReference type="InterPro" id="IPR011014">
    <property type="entry name" value="MscS_channel_TM-2"/>
</dbReference>
<dbReference type="InterPro" id="IPR049142">
    <property type="entry name" value="MS_channel_1st"/>
</dbReference>
<evidence type="ECO:0000313" key="11">
    <source>
        <dbReference type="EMBL" id="GGY68864.1"/>
    </source>
</evidence>
<dbReference type="InterPro" id="IPR023408">
    <property type="entry name" value="MscS_beta-dom_sf"/>
</dbReference>
<feature type="domain" description="Mechanosensitive ion channel transmembrane helices 2/3" evidence="10">
    <location>
        <begin position="63"/>
        <end position="103"/>
    </location>
</feature>
<dbReference type="InterPro" id="IPR049278">
    <property type="entry name" value="MS_channel_C"/>
</dbReference>
<keyword evidence="7" id="KW-0813">Transport</keyword>
<sequence length="271" mass="29775">MFNETQMVDFFHVHVVPWMMRIGVALTIFVIGQLVAKVISGVIAKLLSHTKLDKILIDFLSSVVRALLLVVVIVAALDKLGVNTNSLIAMLGAAGIAIGLALQSSLQNFAAGFMLLIFRPFKAGDFVETAGTSGIIDSIGIFSTKLYTGDNKEVIIPNGSIYSSNIINYSSRKTRRIDMIFGVSYGDDIRLAKDIILKVISDEERVLKDPAPEVAVGELAQSSVNFVVRPWVKAEDYWAVKFAINEKIKLAFDENKITIPFPTVVNIKKEQ</sequence>
<feature type="transmembrane region" description="Helical" evidence="7">
    <location>
        <begin position="55"/>
        <end position="77"/>
    </location>
</feature>
<feature type="transmembrane region" description="Helical" evidence="7">
    <location>
        <begin position="89"/>
        <end position="118"/>
    </location>
</feature>
<protein>
    <recommendedName>
        <fullName evidence="7">Small-conductance mechanosensitive channel</fullName>
    </recommendedName>
</protein>
<dbReference type="Gene3D" id="2.30.30.60">
    <property type="match status" value="1"/>
</dbReference>
<evidence type="ECO:0000256" key="3">
    <source>
        <dbReference type="ARBA" id="ARBA00022475"/>
    </source>
</evidence>
<comment type="subcellular location">
    <subcellularLocation>
        <location evidence="7">Cell inner membrane</location>
        <topology evidence="7">Multi-pass membrane protein</topology>
    </subcellularLocation>
    <subcellularLocation>
        <location evidence="1">Cell membrane</location>
        <topology evidence="1">Multi-pass membrane protein</topology>
    </subcellularLocation>
</comment>
<evidence type="ECO:0000256" key="6">
    <source>
        <dbReference type="ARBA" id="ARBA00023136"/>
    </source>
</evidence>
<dbReference type="InterPro" id="IPR008910">
    <property type="entry name" value="MSC_TM_helix"/>
</dbReference>
<evidence type="ECO:0000256" key="7">
    <source>
        <dbReference type="RuleBase" id="RU369025"/>
    </source>
</evidence>
<keyword evidence="3" id="KW-1003">Cell membrane</keyword>
<dbReference type="PANTHER" id="PTHR30221:SF1">
    <property type="entry name" value="SMALL-CONDUCTANCE MECHANOSENSITIVE CHANNEL"/>
    <property type="match status" value="1"/>
</dbReference>
<evidence type="ECO:0000256" key="4">
    <source>
        <dbReference type="ARBA" id="ARBA00022692"/>
    </source>
</evidence>
<keyword evidence="7" id="KW-0407">Ion channel</keyword>
<evidence type="ECO:0000259" key="8">
    <source>
        <dbReference type="Pfam" id="PF00924"/>
    </source>
</evidence>
<evidence type="ECO:0000259" key="10">
    <source>
        <dbReference type="Pfam" id="PF21088"/>
    </source>
</evidence>
<accession>A0ABQ3AWY8</accession>